<dbReference type="PANTHER" id="PTHR33546:SF1">
    <property type="entry name" value="LARGE, MULTIFUNCTIONAL SECRETED PROTEIN"/>
    <property type="match status" value="1"/>
</dbReference>
<gene>
    <name evidence="3" type="ORF">Pla110_22750</name>
</gene>
<feature type="domain" description="3-keto-alpha-glucoside-1,2-lyase/3-keto-2-hydroxy-glucal hydratase" evidence="2">
    <location>
        <begin position="188"/>
        <end position="337"/>
    </location>
</feature>
<feature type="signal peptide" evidence="1">
    <location>
        <begin position="1"/>
        <end position="28"/>
    </location>
</feature>
<dbReference type="InterPro" id="IPR010496">
    <property type="entry name" value="AL/BT2_dom"/>
</dbReference>
<evidence type="ECO:0000313" key="3">
    <source>
        <dbReference type="EMBL" id="QDU80544.1"/>
    </source>
</evidence>
<evidence type="ECO:0000259" key="2">
    <source>
        <dbReference type="Pfam" id="PF06439"/>
    </source>
</evidence>
<dbReference type="PANTHER" id="PTHR33546">
    <property type="entry name" value="LARGE, MULTIFUNCTIONAL SECRETED PROTEIN-RELATED"/>
    <property type="match status" value="1"/>
</dbReference>
<dbReference type="OrthoDB" id="176168at2"/>
<dbReference type="Gene3D" id="2.60.120.560">
    <property type="entry name" value="Exo-inulinase, domain 1"/>
    <property type="match status" value="1"/>
</dbReference>
<keyword evidence="1" id="KW-0732">Signal</keyword>
<dbReference type="KEGG" id="plon:Pla110_22750"/>
<dbReference type="GO" id="GO:0016787">
    <property type="term" value="F:hydrolase activity"/>
    <property type="evidence" value="ECO:0007669"/>
    <property type="project" value="InterPro"/>
</dbReference>
<feature type="chain" id="PRO_5021845197" description="3-keto-alpha-glucoside-1,2-lyase/3-keto-2-hydroxy-glucal hydratase domain-containing protein" evidence="1">
    <location>
        <begin position="29"/>
        <end position="364"/>
    </location>
</feature>
<evidence type="ECO:0000256" key="1">
    <source>
        <dbReference type="SAM" id="SignalP"/>
    </source>
</evidence>
<evidence type="ECO:0000313" key="4">
    <source>
        <dbReference type="Proteomes" id="UP000317178"/>
    </source>
</evidence>
<reference evidence="3 4" key="1">
    <citation type="submission" date="2019-02" db="EMBL/GenBank/DDBJ databases">
        <title>Deep-cultivation of Planctomycetes and their phenomic and genomic characterization uncovers novel biology.</title>
        <authorList>
            <person name="Wiegand S."/>
            <person name="Jogler M."/>
            <person name="Boedeker C."/>
            <person name="Pinto D."/>
            <person name="Vollmers J."/>
            <person name="Rivas-Marin E."/>
            <person name="Kohn T."/>
            <person name="Peeters S.H."/>
            <person name="Heuer A."/>
            <person name="Rast P."/>
            <person name="Oberbeckmann S."/>
            <person name="Bunk B."/>
            <person name="Jeske O."/>
            <person name="Meyerdierks A."/>
            <person name="Storesund J.E."/>
            <person name="Kallscheuer N."/>
            <person name="Luecker S."/>
            <person name="Lage O.M."/>
            <person name="Pohl T."/>
            <person name="Merkel B.J."/>
            <person name="Hornburger P."/>
            <person name="Mueller R.-W."/>
            <person name="Bruemmer F."/>
            <person name="Labrenz M."/>
            <person name="Spormann A.M."/>
            <person name="Op den Camp H."/>
            <person name="Overmann J."/>
            <person name="Amann R."/>
            <person name="Jetten M.S.M."/>
            <person name="Mascher T."/>
            <person name="Medema M.H."/>
            <person name="Devos D.P."/>
            <person name="Kaster A.-K."/>
            <person name="Ovreas L."/>
            <person name="Rohde M."/>
            <person name="Galperin M.Y."/>
            <person name="Jogler C."/>
        </authorList>
    </citation>
    <scope>NUCLEOTIDE SEQUENCE [LARGE SCALE GENOMIC DNA]</scope>
    <source>
        <strain evidence="3 4">Pla110</strain>
    </source>
</reference>
<dbReference type="Pfam" id="PF06439">
    <property type="entry name" value="3keto-disac_hyd"/>
    <property type="match status" value="1"/>
</dbReference>
<dbReference type="Proteomes" id="UP000317178">
    <property type="component" value="Chromosome"/>
</dbReference>
<sequence length="364" mass="40595" precursor="true">MLSDRMTVRFLLCLTFATLICGSPLAEAQESKDRTKYAITEIKNAGSDLFFQGEYTGNITTTLAQTHYENYGLQVISLGDGLFEGLLYVGGLPGSGWNGVNRTLLQGRKIAGTVQLAGAAAEVQIIKNQYALVSWHGYPATGYLSKVDRFSPTLGAEPMPGALILFNGEDNGQLAEPQITEEGLLMEGTETTGVFEDFYLHIEFKLPYMPYARGQARANSGVYIQSRYEVQILDSFGRIPEFNFCGALYRQKTPDINMCLPPLLWQTYDMRFKHAKFDVTGNKISDANLTVWHNGIKIQDNVSIETKTGSGQLEGNFPLPTKFQDHSDPVRFRNMWIVDYSPYLPEPLEDAPQLEQVSVSKQQP</sequence>
<proteinExistence type="predicted"/>
<dbReference type="RefSeq" id="WP_144995811.1">
    <property type="nucleotide sequence ID" value="NZ_CP036281.1"/>
</dbReference>
<organism evidence="3 4">
    <name type="scientific">Polystyrenella longa</name>
    <dbReference type="NCBI Taxonomy" id="2528007"/>
    <lineage>
        <taxon>Bacteria</taxon>
        <taxon>Pseudomonadati</taxon>
        <taxon>Planctomycetota</taxon>
        <taxon>Planctomycetia</taxon>
        <taxon>Planctomycetales</taxon>
        <taxon>Planctomycetaceae</taxon>
        <taxon>Polystyrenella</taxon>
    </lineage>
</organism>
<protein>
    <recommendedName>
        <fullName evidence="2">3-keto-alpha-glucoside-1,2-lyase/3-keto-2-hydroxy-glucal hydratase domain-containing protein</fullName>
    </recommendedName>
</protein>
<dbReference type="AlphaFoldDB" id="A0A518CMW4"/>
<keyword evidence="4" id="KW-1185">Reference proteome</keyword>
<accession>A0A518CMW4</accession>
<name>A0A518CMW4_9PLAN</name>
<dbReference type="EMBL" id="CP036281">
    <property type="protein sequence ID" value="QDU80544.1"/>
    <property type="molecule type" value="Genomic_DNA"/>
</dbReference>